<proteinExistence type="predicted"/>
<dbReference type="Proteomes" id="UP001299235">
    <property type="component" value="Unassembled WGS sequence"/>
</dbReference>
<protein>
    <submittedName>
        <fullName evidence="1">Uncharacterized protein</fullName>
    </submittedName>
</protein>
<organism evidence="1 2">
    <name type="scientific">Hominisplanchenecus faecis</name>
    <dbReference type="NCBI Taxonomy" id="2885351"/>
    <lineage>
        <taxon>Bacteria</taxon>
        <taxon>Bacillati</taxon>
        <taxon>Bacillota</taxon>
        <taxon>Clostridia</taxon>
        <taxon>Lachnospirales</taxon>
        <taxon>Lachnospiraceae</taxon>
        <taxon>Hominisplanchenecus</taxon>
    </lineage>
</organism>
<evidence type="ECO:0000313" key="1">
    <source>
        <dbReference type="EMBL" id="MCC2148464.1"/>
    </source>
</evidence>
<dbReference type="EMBL" id="JAJEQE010000008">
    <property type="protein sequence ID" value="MCC2148464.1"/>
    <property type="molecule type" value="Genomic_DNA"/>
</dbReference>
<comment type="caution">
    <text evidence="1">The sequence shown here is derived from an EMBL/GenBank/DDBJ whole genome shotgun (WGS) entry which is preliminary data.</text>
</comment>
<accession>A0ABS8EU32</accession>
<dbReference type="RefSeq" id="WP_173895451.1">
    <property type="nucleotide sequence ID" value="NZ_JAJEQE010000008.1"/>
</dbReference>
<evidence type="ECO:0000313" key="2">
    <source>
        <dbReference type="Proteomes" id="UP001299235"/>
    </source>
</evidence>
<gene>
    <name evidence="1" type="ORF">LKD42_04235</name>
</gene>
<name>A0ABS8EU32_9FIRM</name>
<keyword evidence="2" id="KW-1185">Reference proteome</keyword>
<sequence length="71" mass="7622">MIGVSEERDPAGIKLMSRAGLDSKQYISVSNKSTYLHAMNIETGEFVIIEKKTAEIVKSPGALAGDPGLEK</sequence>
<reference evidence="1 2" key="1">
    <citation type="submission" date="2021-10" db="EMBL/GenBank/DDBJ databases">
        <title>Anaerobic single-cell dispensing facilitates the cultivation of human gut bacteria.</title>
        <authorList>
            <person name="Afrizal A."/>
        </authorList>
    </citation>
    <scope>NUCLEOTIDE SEQUENCE [LARGE SCALE GENOMIC DNA]</scope>
    <source>
        <strain evidence="1 2">CLA-AA-H246</strain>
    </source>
</reference>